<accession>A0ABD2YIP3</accession>
<organism evidence="1 2">
    <name type="scientific">Cinchona calisaya</name>
    <dbReference type="NCBI Taxonomy" id="153742"/>
    <lineage>
        <taxon>Eukaryota</taxon>
        <taxon>Viridiplantae</taxon>
        <taxon>Streptophyta</taxon>
        <taxon>Embryophyta</taxon>
        <taxon>Tracheophyta</taxon>
        <taxon>Spermatophyta</taxon>
        <taxon>Magnoliopsida</taxon>
        <taxon>eudicotyledons</taxon>
        <taxon>Gunneridae</taxon>
        <taxon>Pentapetalae</taxon>
        <taxon>asterids</taxon>
        <taxon>lamiids</taxon>
        <taxon>Gentianales</taxon>
        <taxon>Rubiaceae</taxon>
        <taxon>Cinchonoideae</taxon>
        <taxon>Cinchoneae</taxon>
        <taxon>Cinchona</taxon>
    </lineage>
</organism>
<evidence type="ECO:0000313" key="2">
    <source>
        <dbReference type="Proteomes" id="UP001630127"/>
    </source>
</evidence>
<dbReference type="AlphaFoldDB" id="A0ABD2YIP3"/>
<keyword evidence="2" id="KW-1185">Reference proteome</keyword>
<feature type="non-terminal residue" evidence="1">
    <location>
        <position position="1"/>
    </location>
</feature>
<gene>
    <name evidence="1" type="ORF">ACH5RR_032649</name>
</gene>
<reference evidence="1 2" key="1">
    <citation type="submission" date="2024-11" db="EMBL/GenBank/DDBJ databases">
        <title>A near-complete genome assembly of Cinchona calisaya.</title>
        <authorList>
            <person name="Lian D.C."/>
            <person name="Zhao X.W."/>
            <person name="Wei L."/>
        </authorList>
    </citation>
    <scope>NUCLEOTIDE SEQUENCE [LARGE SCALE GENOMIC DNA]</scope>
    <source>
        <tissue evidence="1">Nenye</tissue>
    </source>
</reference>
<sequence>NCKDLEKIPYDFSYIFTLNKIEVRWCGQSTEESAKEIGDATEEIEVLISRS</sequence>
<protein>
    <submittedName>
        <fullName evidence="1">Uncharacterized protein</fullName>
    </submittedName>
</protein>
<proteinExistence type="predicted"/>
<dbReference type="EMBL" id="JBJUIK010000013">
    <property type="protein sequence ID" value="KAL3507267.1"/>
    <property type="molecule type" value="Genomic_DNA"/>
</dbReference>
<evidence type="ECO:0000313" key="1">
    <source>
        <dbReference type="EMBL" id="KAL3507267.1"/>
    </source>
</evidence>
<comment type="caution">
    <text evidence="1">The sequence shown here is derived from an EMBL/GenBank/DDBJ whole genome shotgun (WGS) entry which is preliminary data.</text>
</comment>
<name>A0ABD2YIP3_9GENT</name>
<dbReference type="Proteomes" id="UP001630127">
    <property type="component" value="Unassembled WGS sequence"/>
</dbReference>